<comment type="caution">
    <text evidence="2">The sequence shown here is derived from an EMBL/GenBank/DDBJ whole genome shotgun (WGS) entry which is preliminary data.</text>
</comment>
<dbReference type="Pfam" id="PF04542">
    <property type="entry name" value="Sigma70_r2"/>
    <property type="match status" value="1"/>
</dbReference>
<dbReference type="EMBL" id="JARAWN010000512">
    <property type="protein sequence ID" value="MDX3136130.1"/>
    <property type="molecule type" value="Genomic_DNA"/>
</dbReference>
<evidence type="ECO:0000259" key="1">
    <source>
        <dbReference type="Pfam" id="PF04542"/>
    </source>
</evidence>
<gene>
    <name evidence="2" type="ORF">PV367_41505</name>
</gene>
<dbReference type="InterPro" id="IPR007627">
    <property type="entry name" value="RNA_pol_sigma70_r2"/>
</dbReference>
<dbReference type="Proteomes" id="UP001273589">
    <property type="component" value="Unassembled WGS sequence"/>
</dbReference>
<dbReference type="InterPro" id="IPR052704">
    <property type="entry name" value="ECF_Sigma-70_Domain"/>
</dbReference>
<sequence>MSEHTTDPATETFVAHRSLLFTVAYEMLGSAADAEDVLQETWLRWAGNPEKLSRVESETRLTLR</sequence>
<evidence type="ECO:0000313" key="2">
    <source>
        <dbReference type="EMBL" id="MDX3136130.1"/>
    </source>
</evidence>
<feature type="domain" description="RNA polymerase sigma-70 region 2" evidence="1">
    <location>
        <begin position="14"/>
        <end position="53"/>
    </location>
</feature>
<evidence type="ECO:0000313" key="3">
    <source>
        <dbReference type="Proteomes" id="UP001273589"/>
    </source>
</evidence>
<name>A0AAJ2PYL2_9ACTN</name>
<dbReference type="InterPro" id="IPR013325">
    <property type="entry name" value="RNA_pol_sigma_r2"/>
</dbReference>
<dbReference type="SUPFAM" id="SSF88946">
    <property type="entry name" value="Sigma2 domain of RNA polymerase sigma factors"/>
    <property type="match status" value="1"/>
</dbReference>
<dbReference type="RefSeq" id="WP_037703329.1">
    <property type="nucleotide sequence ID" value="NZ_JARAWN010000512.1"/>
</dbReference>
<dbReference type="GO" id="GO:0016987">
    <property type="term" value="F:sigma factor activity"/>
    <property type="evidence" value="ECO:0007669"/>
    <property type="project" value="TreeGrafter"/>
</dbReference>
<dbReference type="Gene3D" id="1.10.1740.10">
    <property type="match status" value="1"/>
</dbReference>
<reference evidence="2" key="1">
    <citation type="journal article" date="2023" name="Microb. Genom.">
        <title>Mesoterricola silvestris gen. nov., sp. nov., Mesoterricola sediminis sp. nov., Geothrix oryzae sp. nov., Geothrix edaphica sp. nov., Geothrix rubra sp. nov., and Geothrix limicola sp. nov., six novel members of Acidobacteriota isolated from soils.</title>
        <authorList>
            <person name="Weisberg A.J."/>
            <person name="Pearce E."/>
            <person name="Kramer C.G."/>
            <person name="Chang J.H."/>
            <person name="Clarke C.R."/>
        </authorList>
    </citation>
    <scope>NUCLEOTIDE SEQUENCE</scope>
    <source>
        <strain evidence="2">ND06-05F</strain>
    </source>
</reference>
<protein>
    <submittedName>
        <fullName evidence="2">Sigma factor</fullName>
    </submittedName>
</protein>
<proteinExistence type="predicted"/>
<accession>A0AAJ2PYL2</accession>
<dbReference type="PANTHER" id="PTHR30173:SF36">
    <property type="entry name" value="ECF RNA POLYMERASE SIGMA FACTOR SIGJ"/>
    <property type="match status" value="1"/>
</dbReference>
<organism evidence="2 3">
    <name type="scientific">Streptomyces europaeiscabiei</name>
    <dbReference type="NCBI Taxonomy" id="146819"/>
    <lineage>
        <taxon>Bacteria</taxon>
        <taxon>Bacillati</taxon>
        <taxon>Actinomycetota</taxon>
        <taxon>Actinomycetes</taxon>
        <taxon>Kitasatosporales</taxon>
        <taxon>Streptomycetaceae</taxon>
        <taxon>Streptomyces</taxon>
    </lineage>
</organism>
<dbReference type="GO" id="GO:0006352">
    <property type="term" value="P:DNA-templated transcription initiation"/>
    <property type="evidence" value="ECO:0007669"/>
    <property type="project" value="InterPro"/>
</dbReference>
<dbReference type="PANTHER" id="PTHR30173">
    <property type="entry name" value="SIGMA 19 FACTOR"/>
    <property type="match status" value="1"/>
</dbReference>
<dbReference type="AlphaFoldDB" id="A0AAJ2PYL2"/>